<feature type="binding site" evidence="5">
    <location>
        <position position="174"/>
    </location>
    <ligand>
        <name>Fe cation</name>
        <dbReference type="ChEBI" id="CHEBI:24875"/>
        <note>catalytic</note>
    </ligand>
</feature>
<dbReference type="InterPro" id="IPR004574">
    <property type="entry name" value="Alkb"/>
</dbReference>
<comment type="cofactor">
    <cofactor evidence="5">
        <name>Fe(2+)</name>
        <dbReference type="ChEBI" id="CHEBI:29033"/>
    </cofactor>
    <text evidence="5">Binds 1 Fe(2+) ion per subunit.</text>
</comment>
<reference evidence="8" key="1">
    <citation type="submission" date="2017-05" db="UniProtKB">
        <authorList>
            <consortium name="EnsemblMetazoa"/>
        </authorList>
    </citation>
    <scope>IDENTIFICATION</scope>
</reference>
<dbReference type="GO" id="GO:0005634">
    <property type="term" value="C:nucleus"/>
    <property type="evidence" value="ECO:0007669"/>
    <property type="project" value="TreeGrafter"/>
</dbReference>
<keyword evidence="4 5" id="KW-0408">Iron</keyword>
<dbReference type="InterPro" id="IPR027450">
    <property type="entry name" value="AlkB-like"/>
</dbReference>
<sequence>MDEEVEVDAFKKEFKRFNRPSEDDIKDIIDFTQPERFNEILTIQTVVDPPPLGASISDVQSSCNELGLTLPSEWKVYSLKTIPGLIFITNPFLCGGQHYWMQKCLLQYPLLPNVTNLDSHISRTGSGQIWPIGNFGQSAIFLIGGHTKSIPPLALMIRSGDIIIMSKESRLAYHGVPKILRPGNDDAPIPYCLNREALLKRREIQKDNTKCYICGSTLKKLYLLNIFISYLALAWNTFTGHGNAVNELQIHPKDNNLLLSASKGRGFCTIARDFNFEGTCILSAGMDHALKMWDLQTDEYTDVIRQSYEHVKGSKEFEVPNCEIWYIRFAMDKKMK</sequence>
<dbReference type="InterPro" id="IPR036322">
    <property type="entry name" value="WD40_repeat_dom_sf"/>
</dbReference>
<dbReference type="FunCoup" id="A0A1X7TD57">
    <property type="interactions" value="580"/>
</dbReference>
<keyword evidence="2" id="KW-0223">Dioxygenase</keyword>
<accession>A0A1X7TD57</accession>
<keyword evidence="1 5" id="KW-0479">Metal-binding</keyword>
<keyword evidence="6" id="KW-0853">WD repeat</keyword>
<dbReference type="InterPro" id="IPR015943">
    <property type="entry name" value="WD40/YVTN_repeat-like_dom_sf"/>
</dbReference>
<dbReference type="STRING" id="400682.A0A1X7TD57"/>
<dbReference type="GO" id="GO:0035516">
    <property type="term" value="F:broad specificity oxidative DNA demethylase activity"/>
    <property type="evidence" value="ECO:0007669"/>
    <property type="project" value="TreeGrafter"/>
</dbReference>
<name>A0A1X7TD57_AMPQE</name>
<dbReference type="GO" id="GO:0008198">
    <property type="term" value="F:ferrous iron binding"/>
    <property type="evidence" value="ECO:0007669"/>
    <property type="project" value="TreeGrafter"/>
</dbReference>
<dbReference type="GO" id="GO:0005737">
    <property type="term" value="C:cytoplasm"/>
    <property type="evidence" value="ECO:0007669"/>
    <property type="project" value="TreeGrafter"/>
</dbReference>
<protein>
    <recommendedName>
        <fullName evidence="7">Alpha-ketoglutarate-dependent dioxygenase AlkB-like domain-containing protein</fullName>
    </recommendedName>
</protein>
<keyword evidence="3" id="KW-0560">Oxidoreductase</keyword>
<dbReference type="eggNOG" id="KOG2731">
    <property type="taxonomic scope" value="Eukaryota"/>
</dbReference>
<dbReference type="Gene3D" id="2.60.120.590">
    <property type="entry name" value="Alpha-ketoglutarate-dependent dioxygenase AlkB-like"/>
    <property type="match status" value="1"/>
</dbReference>
<organism evidence="8">
    <name type="scientific">Amphimedon queenslandica</name>
    <name type="common">Sponge</name>
    <dbReference type="NCBI Taxonomy" id="400682"/>
    <lineage>
        <taxon>Eukaryota</taxon>
        <taxon>Metazoa</taxon>
        <taxon>Porifera</taxon>
        <taxon>Demospongiae</taxon>
        <taxon>Heteroscleromorpha</taxon>
        <taxon>Haplosclerida</taxon>
        <taxon>Niphatidae</taxon>
        <taxon>Amphimedon</taxon>
    </lineage>
</organism>
<dbReference type="PANTHER" id="PTHR16557:SF2">
    <property type="entry name" value="NUCLEIC ACID DIOXYGENASE ALKBH1"/>
    <property type="match status" value="1"/>
</dbReference>
<dbReference type="PROSITE" id="PS50082">
    <property type="entry name" value="WD_REPEATS_2"/>
    <property type="match status" value="1"/>
</dbReference>
<dbReference type="InterPro" id="IPR037151">
    <property type="entry name" value="AlkB-like_sf"/>
</dbReference>
<dbReference type="InParanoid" id="A0A1X7TD57"/>
<proteinExistence type="predicted"/>
<evidence type="ECO:0000256" key="3">
    <source>
        <dbReference type="ARBA" id="ARBA00023002"/>
    </source>
</evidence>
<dbReference type="OrthoDB" id="6614653at2759"/>
<dbReference type="SUPFAM" id="SSF51197">
    <property type="entry name" value="Clavaminate synthase-like"/>
    <property type="match status" value="1"/>
</dbReference>
<dbReference type="AlphaFoldDB" id="A0A1X7TD57"/>
<feature type="binding site" evidence="5">
    <location>
        <position position="120"/>
    </location>
    <ligand>
        <name>Fe cation</name>
        <dbReference type="ChEBI" id="CHEBI:24875"/>
        <note>catalytic</note>
    </ligand>
</feature>
<dbReference type="GO" id="GO:0035513">
    <property type="term" value="P:oxidative RNA demethylation"/>
    <property type="evidence" value="ECO:0007669"/>
    <property type="project" value="TreeGrafter"/>
</dbReference>
<evidence type="ECO:0000256" key="1">
    <source>
        <dbReference type="ARBA" id="ARBA00022723"/>
    </source>
</evidence>
<evidence type="ECO:0000256" key="2">
    <source>
        <dbReference type="ARBA" id="ARBA00022964"/>
    </source>
</evidence>
<dbReference type="SUPFAM" id="SSF50978">
    <property type="entry name" value="WD40 repeat-like"/>
    <property type="match status" value="1"/>
</dbReference>
<feature type="repeat" description="WD" evidence="6">
    <location>
        <begin position="274"/>
        <end position="303"/>
    </location>
</feature>
<dbReference type="Gene3D" id="2.130.10.10">
    <property type="entry name" value="YVTN repeat-like/Quinoprotein amine dehydrogenase"/>
    <property type="match status" value="1"/>
</dbReference>
<dbReference type="EnsemblMetazoa" id="Aqu2.1.12511_001">
    <property type="protein sequence ID" value="Aqu2.1.12511_001"/>
    <property type="gene ID" value="Aqu2.1.12511"/>
</dbReference>
<evidence type="ECO:0000313" key="8">
    <source>
        <dbReference type="EnsemblMetazoa" id="Aqu2.1.12511_001"/>
    </source>
</evidence>
<dbReference type="Pfam" id="PF00400">
    <property type="entry name" value="WD40"/>
    <property type="match status" value="1"/>
</dbReference>
<dbReference type="InterPro" id="IPR001680">
    <property type="entry name" value="WD40_rpt"/>
</dbReference>
<evidence type="ECO:0000256" key="5">
    <source>
        <dbReference type="PIRSR" id="PIRSR604574-2"/>
    </source>
</evidence>
<dbReference type="Pfam" id="PF13532">
    <property type="entry name" value="2OG-FeII_Oxy_2"/>
    <property type="match status" value="1"/>
</dbReference>
<evidence type="ECO:0000256" key="6">
    <source>
        <dbReference type="PROSITE-ProRule" id="PRU00221"/>
    </source>
</evidence>
<evidence type="ECO:0000259" key="7">
    <source>
        <dbReference type="Pfam" id="PF13532"/>
    </source>
</evidence>
<evidence type="ECO:0000256" key="4">
    <source>
        <dbReference type="ARBA" id="ARBA00023004"/>
    </source>
</evidence>
<dbReference type="PANTHER" id="PTHR16557">
    <property type="entry name" value="ALKYLATED DNA REPAIR PROTEIN ALKB-RELATED"/>
    <property type="match status" value="1"/>
</dbReference>
<dbReference type="GO" id="GO:0035515">
    <property type="term" value="F:oxidative RNA demethylase activity"/>
    <property type="evidence" value="ECO:0007669"/>
    <property type="project" value="TreeGrafter"/>
</dbReference>
<feature type="domain" description="Alpha-ketoglutarate-dependent dioxygenase AlkB-like" evidence="7">
    <location>
        <begin position="135"/>
        <end position="182"/>
    </location>
</feature>